<evidence type="ECO:0000256" key="9">
    <source>
        <dbReference type="HAMAP-Rule" id="MF_00049"/>
    </source>
</evidence>
<gene>
    <name evidence="9 15" type="primary">leuS</name>
    <name evidence="15" type="ORF">LZ536_07890</name>
</gene>
<dbReference type="InterPro" id="IPR015413">
    <property type="entry name" value="Methionyl/Leucyl_tRNA_Synth"/>
</dbReference>
<evidence type="ECO:0000256" key="5">
    <source>
        <dbReference type="ARBA" id="ARBA00022840"/>
    </source>
</evidence>
<keyword evidence="2 9" id="KW-0963">Cytoplasm</keyword>
<dbReference type="SUPFAM" id="SSF50677">
    <property type="entry name" value="ValRS/IleRS/LeuRS editing domain"/>
    <property type="match status" value="1"/>
</dbReference>
<evidence type="ECO:0000256" key="10">
    <source>
        <dbReference type="RuleBase" id="RU363035"/>
    </source>
</evidence>
<evidence type="ECO:0000256" key="4">
    <source>
        <dbReference type="ARBA" id="ARBA00022741"/>
    </source>
</evidence>
<dbReference type="Gene3D" id="3.90.740.10">
    <property type="entry name" value="Valyl/Leucyl/Isoleucyl-tRNA synthetase, editing domain"/>
    <property type="match status" value="1"/>
</dbReference>
<dbReference type="HAMAP" id="MF_00049_B">
    <property type="entry name" value="Leu_tRNA_synth_B"/>
    <property type="match status" value="1"/>
</dbReference>
<dbReference type="CDD" id="cd00812">
    <property type="entry name" value="LeuRS_core"/>
    <property type="match status" value="1"/>
</dbReference>
<dbReference type="EMBL" id="JAMGBD010000001">
    <property type="protein sequence ID" value="MCL6683820.1"/>
    <property type="molecule type" value="Genomic_DNA"/>
</dbReference>
<keyword evidence="6 9" id="KW-0648">Protein biosynthesis</keyword>
<keyword evidence="4 9" id="KW-0547">Nucleotide-binding</keyword>
<evidence type="ECO:0000256" key="1">
    <source>
        <dbReference type="ARBA" id="ARBA00005594"/>
    </source>
</evidence>
<comment type="catalytic activity">
    <reaction evidence="8 9">
        <text>tRNA(Leu) + L-leucine + ATP = L-leucyl-tRNA(Leu) + AMP + diphosphate</text>
        <dbReference type="Rhea" id="RHEA:11688"/>
        <dbReference type="Rhea" id="RHEA-COMP:9613"/>
        <dbReference type="Rhea" id="RHEA-COMP:9622"/>
        <dbReference type="ChEBI" id="CHEBI:30616"/>
        <dbReference type="ChEBI" id="CHEBI:33019"/>
        <dbReference type="ChEBI" id="CHEBI:57427"/>
        <dbReference type="ChEBI" id="CHEBI:78442"/>
        <dbReference type="ChEBI" id="CHEBI:78494"/>
        <dbReference type="ChEBI" id="CHEBI:456215"/>
        <dbReference type="EC" id="6.1.1.4"/>
    </reaction>
</comment>
<evidence type="ECO:0000256" key="2">
    <source>
        <dbReference type="ARBA" id="ARBA00022490"/>
    </source>
</evidence>
<organism evidence="15 16">
    <name type="scientific">Sphingomonas alba</name>
    <dbReference type="NCBI Taxonomy" id="2908208"/>
    <lineage>
        <taxon>Bacteria</taxon>
        <taxon>Pseudomonadati</taxon>
        <taxon>Pseudomonadota</taxon>
        <taxon>Alphaproteobacteria</taxon>
        <taxon>Sphingomonadales</taxon>
        <taxon>Sphingomonadaceae</taxon>
        <taxon>Sphingomonas</taxon>
    </lineage>
</organism>
<name>A0ABT0RMR5_9SPHN</name>
<evidence type="ECO:0000259" key="13">
    <source>
        <dbReference type="Pfam" id="PF09334"/>
    </source>
</evidence>
<evidence type="ECO:0000313" key="16">
    <source>
        <dbReference type="Proteomes" id="UP001165363"/>
    </source>
</evidence>
<dbReference type="InterPro" id="IPR002300">
    <property type="entry name" value="aa-tRNA-synth_Ia"/>
</dbReference>
<dbReference type="Pfam" id="PF00133">
    <property type="entry name" value="tRNA-synt_1"/>
    <property type="match status" value="2"/>
</dbReference>
<dbReference type="Pfam" id="PF09334">
    <property type="entry name" value="tRNA-synt_1g"/>
    <property type="match status" value="1"/>
</dbReference>
<protein>
    <recommendedName>
        <fullName evidence="9">Leucine--tRNA ligase</fullName>
        <ecNumber evidence="9">6.1.1.4</ecNumber>
    </recommendedName>
    <alternativeName>
        <fullName evidence="9">Leucyl-tRNA synthetase</fullName>
        <shortName evidence="9">LeuRS</shortName>
    </alternativeName>
</protein>
<reference evidence="15" key="1">
    <citation type="submission" date="2022-05" db="EMBL/GenBank/DDBJ databases">
        <authorList>
            <person name="Jo J.-H."/>
            <person name="Im W.-T."/>
        </authorList>
    </citation>
    <scope>NUCLEOTIDE SEQUENCE</scope>
    <source>
        <strain evidence="15">SE158</strain>
    </source>
</reference>
<dbReference type="InterPro" id="IPR009080">
    <property type="entry name" value="tRNAsynth_Ia_anticodon-bd"/>
</dbReference>
<feature type="domain" description="Leucyl-tRNA synthetase editing" evidence="14">
    <location>
        <begin position="221"/>
        <end position="408"/>
    </location>
</feature>
<dbReference type="PROSITE" id="PS00178">
    <property type="entry name" value="AA_TRNA_LIGASE_I"/>
    <property type="match status" value="1"/>
</dbReference>
<dbReference type="InterPro" id="IPR009008">
    <property type="entry name" value="Val/Leu/Ile-tRNA-synth_edit"/>
</dbReference>
<dbReference type="Gene3D" id="2.20.28.290">
    <property type="match status" value="1"/>
</dbReference>
<comment type="similarity">
    <text evidence="1 9 10">Belongs to the class-I aminoacyl-tRNA synthetase family.</text>
</comment>
<feature type="short sequence motif" description="'KMSKS' region" evidence="9">
    <location>
        <begin position="617"/>
        <end position="621"/>
    </location>
</feature>
<evidence type="ECO:0000313" key="15">
    <source>
        <dbReference type="EMBL" id="MCL6683820.1"/>
    </source>
</evidence>
<feature type="domain" description="Methionyl/Leucyl tRNA synthetase" evidence="13">
    <location>
        <begin position="39"/>
        <end position="171"/>
    </location>
</feature>
<dbReference type="PRINTS" id="PR00985">
    <property type="entry name" value="TRNASYNTHLEU"/>
</dbReference>
<dbReference type="PANTHER" id="PTHR43740:SF2">
    <property type="entry name" value="LEUCINE--TRNA LIGASE, MITOCHONDRIAL"/>
    <property type="match status" value="1"/>
</dbReference>
<feature type="short sequence motif" description="'HIGH' region" evidence="9">
    <location>
        <begin position="42"/>
        <end position="52"/>
    </location>
</feature>
<dbReference type="NCBIfam" id="TIGR00396">
    <property type="entry name" value="leuS_bact"/>
    <property type="match status" value="1"/>
</dbReference>
<dbReference type="EC" id="6.1.1.4" evidence="9"/>
<dbReference type="SUPFAM" id="SSF47323">
    <property type="entry name" value="Anticodon-binding domain of a subclass of class I aminoacyl-tRNA synthetases"/>
    <property type="match status" value="1"/>
</dbReference>
<dbReference type="SUPFAM" id="SSF52374">
    <property type="entry name" value="Nucleotidylyl transferase"/>
    <property type="match status" value="1"/>
</dbReference>
<dbReference type="InterPro" id="IPR001412">
    <property type="entry name" value="aa-tRNA-synth_I_CS"/>
</dbReference>
<sequence length="843" mass="93299">MTDRFDPAAADPRWQKRWEEAKSFSADSASPKPKTYVLEMFPYPSGRIHMGHVRNYTMGDVLARYRRMQGFEVLHPMGWDAFGMPAENAAMEKGVHPGGWTRANIATMRAQLKRLGFALDWDRELATCEPDYYGHEQALFLDLMGAGLVTRKESEVNWDPVDMTVLANEQVIDGKGWRSGAPVERRKLSQWFLKITDFADDLLEGLESLDQWPDKVRLMQENWIGKSRGLQFCFRFVGTPPGGACDVEVFTTRPDTIFGASFVALSPGHPIAEALAAQDPKVAEFIAKCAAGGTSEADIETAEKLGFDTGLEVVHPFDPEWRLPVWIANFVLMEYGAGALYGVPAHDARDFEFAVKYDLPIRRVVAAPTQDGFTPVTEAETEHGVAVNSRFLDGLSTAEAMTAVIRRAEEAGWGKGTTQYRLRDWGVSRQRYWGTPIPVIHCDKCGPVGVPRDQLPVVLPEDVTFDVPGNPLDRHPTWNKANCPKCGGAARRETDTLDTFVDSSWYFLRFASQPADKPFDRREAEQWLPVAQYIGGVEHAILHLLYARFWTRALEHMGKVGFAEPFKGLFTQGMVTHETYKSQDGRWLSPDEVEAGEGGSLLERATHSSVQRGRVEKMSKSKKNTIDPEPIVDRYGADAVRWFMLSDSPPERDLEWSESGIEGAARFTQRVWRLVQSVSGASGASGEDEELDRKVHRAVAAAGAAIEGLQFNKAVAALYELTNAIERAKPSASRDGAIRTLVLLAAPMAPHLAEEAWVALGEQGMIADADWPKHDPSLLIDETVTLAVQVNGKLRDTIPAARGLPREEAEALALASPKVQAQLGGKAPRKVIVVPDRLVNIVA</sequence>
<evidence type="ECO:0000259" key="11">
    <source>
        <dbReference type="Pfam" id="PF00133"/>
    </source>
</evidence>
<dbReference type="GO" id="GO:0004823">
    <property type="term" value="F:leucine-tRNA ligase activity"/>
    <property type="evidence" value="ECO:0007669"/>
    <property type="project" value="UniProtKB-EC"/>
</dbReference>
<dbReference type="InterPro" id="IPR013155">
    <property type="entry name" value="M/V/L/I-tRNA-synth_anticd-bd"/>
</dbReference>
<keyword evidence="3 9" id="KW-0436">Ligase</keyword>
<dbReference type="InterPro" id="IPR025709">
    <property type="entry name" value="Leu_tRNA-synth_edit"/>
</dbReference>
<evidence type="ECO:0000256" key="8">
    <source>
        <dbReference type="ARBA" id="ARBA00047469"/>
    </source>
</evidence>
<dbReference type="RefSeq" id="WP_249847869.1">
    <property type="nucleotide sequence ID" value="NZ_JAMGBD010000001.1"/>
</dbReference>
<dbReference type="Pfam" id="PF13603">
    <property type="entry name" value="tRNA-synt_1_2"/>
    <property type="match status" value="1"/>
</dbReference>
<keyword evidence="16" id="KW-1185">Reference proteome</keyword>
<feature type="domain" description="Aminoacyl-tRNA synthetase class Ia" evidence="11">
    <location>
        <begin position="607"/>
        <end position="657"/>
    </location>
</feature>
<feature type="domain" description="Aminoacyl-tRNA synthetase class Ia" evidence="11">
    <location>
        <begin position="422"/>
        <end position="578"/>
    </location>
</feature>
<dbReference type="InterPro" id="IPR002302">
    <property type="entry name" value="Leu-tRNA-ligase"/>
</dbReference>
<dbReference type="Gene3D" id="3.40.50.620">
    <property type="entry name" value="HUPs"/>
    <property type="match status" value="2"/>
</dbReference>
<feature type="domain" description="Methionyl/Valyl/Leucyl/Isoleucyl-tRNA synthetase anticodon-binding" evidence="12">
    <location>
        <begin position="688"/>
        <end position="805"/>
    </location>
</feature>
<evidence type="ECO:0000256" key="7">
    <source>
        <dbReference type="ARBA" id="ARBA00023146"/>
    </source>
</evidence>
<evidence type="ECO:0000256" key="3">
    <source>
        <dbReference type="ARBA" id="ARBA00022598"/>
    </source>
</evidence>
<evidence type="ECO:0000256" key="6">
    <source>
        <dbReference type="ARBA" id="ARBA00022917"/>
    </source>
</evidence>
<comment type="subcellular location">
    <subcellularLocation>
        <location evidence="9">Cytoplasm</location>
    </subcellularLocation>
</comment>
<feature type="binding site" evidence="9">
    <location>
        <position position="620"/>
    </location>
    <ligand>
        <name>ATP</name>
        <dbReference type="ChEBI" id="CHEBI:30616"/>
    </ligand>
</feature>
<evidence type="ECO:0000259" key="12">
    <source>
        <dbReference type="Pfam" id="PF08264"/>
    </source>
</evidence>
<comment type="caution">
    <text evidence="15">The sequence shown here is derived from an EMBL/GenBank/DDBJ whole genome shotgun (WGS) entry which is preliminary data.</text>
</comment>
<evidence type="ECO:0000259" key="14">
    <source>
        <dbReference type="Pfam" id="PF13603"/>
    </source>
</evidence>
<dbReference type="PANTHER" id="PTHR43740">
    <property type="entry name" value="LEUCYL-TRNA SYNTHETASE"/>
    <property type="match status" value="1"/>
</dbReference>
<dbReference type="Pfam" id="PF08264">
    <property type="entry name" value="Anticodon_1"/>
    <property type="match status" value="1"/>
</dbReference>
<dbReference type="Proteomes" id="UP001165363">
    <property type="component" value="Unassembled WGS sequence"/>
</dbReference>
<keyword evidence="7 9" id="KW-0030">Aminoacyl-tRNA synthetase</keyword>
<accession>A0ABT0RMR5</accession>
<dbReference type="Gene3D" id="3.10.20.590">
    <property type="match status" value="1"/>
</dbReference>
<dbReference type="InterPro" id="IPR014729">
    <property type="entry name" value="Rossmann-like_a/b/a_fold"/>
</dbReference>
<dbReference type="Gene3D" id="1.10.730.10">
    <property type="entry name" value="Isoleucyl-tRNA Synthetase, Domain 1"/>
    <property type="match status" value="1"/>
</dbReference>
<keyword evidence="5 9" id="KW-0067">ATP-binding</keyword>
<proteinExistence type="inferred from homology"/>
<dbReference type="CDD" id="cd07958">
    <property type="entry name" value="Anticodon_Ia_Leu_BEm"/>
    <property type="match status" value="1"/>
</dbReference>